<proteinExistence type="inferred from homology"/>
<comment type="caution">
    <text evidence="3">The sequence shown here is derived from an EMBL/GenBank/DDBJ whole genome shotgun (WGS) entry which is preliminary data.</text>
</comment>
<dbReference type="CDD" id="cd06223">
    <property type="entry name" value="PRTases_typeI"/>
    <property type="match status" value="1"/>
</dbReference>
<evidence type="ECO:0000313" key="4">
    <source>
        <dbReference type="Proteomes" id="UP000177797"/>
    </source>
</evidence>
<reference evidence="3 4" key="1">
    <citation type="journal article" date="2016" name="Nat. Commun.">
        <title>Thousands of microbial genomes shed light on interconnected biogeochemical processes in an aquifer system.</title>
        <authorList>
            <person name="Anantharaman K."/>
            <person name="Brown C.T."/>
            <person name="Hug L.A."/>
            <person name="Sharon I."/>
            <person name="Castelle C.J."/>
            <person name="Probst A.J."/>
            <person name="Thomas B.C."/>
            <person name="Singh A."/>
            <person name="Wilkins M.J."/>
            <person name="Karaoz U."/>
            <person name="Brodie E.L."/>
            <person name="Williams K.H."/>
            <person name="Hubbard S.S."/>
            <person name="Banfield J.F."/>
        </authorList>
    </citation>
    <scope>NUCLEOTIDE SEQUENCE [LARGE SCALE GENOMIC DNA]</scope>
</reference>
<feature type="domain" description="Phosphoribosyltransferase" evidence="2">
    <location>
        <begin position="118"/>
        <end position="213"/>
    </location>
</feature>
<evidence type="ECO:0000256" key="1">
    <source>
        <dbReference type="ARBA" id="ARBA00008007"/>
    </source>
</evidence>
<dbReference type="SUPFAM" id="SSF53271">
    <property type="entry name" value="PRTase-like"/>
    <property type="match status" value="1"/>
</dbReference>
<gene>
    <name evidence="3" type="ORF">A2938_00235</name>
</gene>
<sequence>MDIFRLILNILFPQTAKAAELEAMSAATFREAVPALSFQPQKWILALFPYENPLVKTAVWEVKYRGNKTIARLAGTLIADELTEWLAELAETENFREPLLIPIPLAPKRARERGFNQCELLAREIIRIIPEMIELTTDILIKTKETESQTKSKNRAERIKNLEGCFDVKNPEQIKNRNIVLLDDVTTTGATLTEARRALLARGARKVIAIVFAH</sequence>
<dbReference type="Proteomes" id="UP000177797">
    <property type="component" value="Unassembled WGS sequence"/>
</dbReference>
<dbReference type="AlphaFoldDB" id="A0A1G2NH42"/>
<dbReference type="InterPro" id="IPR051910">
    <property type="entry name" value="ComF/GntX_DNA_util-trans"/>
</dbReference>
<protein>
    <recommendedName>
        <fullName evidence="2">Phosphoribosyltransferase domain-containing protein</fullName>
    </recommendedName>
</protein>
<organism evidence="3 4">
    <name type="scientific">Candidatus Taylorbacteria bacterium RIFCSPLOWO2_01_FULL_48_100</name>
    <dbReference type="NCBI Taxonomy" id="1802322"/>
    <lineage>
        <taxon>Bacteria</taxon>
        <taxon>Candidatus Tayloriibacteriota</taxon>
    </lineage>
</organism>
<evidence type="ECO:0000259" key="2">
    <source>
        <dbReference type="Pfam" id="PF00156"/>
    </source>
</evidence>
<dbReference type="InterPro" id="IPR000836">
    <property type="entry name" value="PRTase_dom"/>
</dbReference>
<dbReference type="Pfam" id="PF00156">
    <property type="entry name" value="Pribosyltran"/>
    <property type="match status" value="1"/>
</dbReference>
<dbReference type="EMBL" id="MHSA01000010">
    <property type="protein sequence ID" value="OHA34662.1"/>
    <property type="molecule type" value="Genomic_DNA"/>
</dbReference>
<dbReference type="PANTHER" id="PTHR47505:SF1">
    <property type="entry name" value="DNA UTILIZATION PROTEIN YHGH"/>
    <property type="match status" value="1"/>
</dbReference>
<accession>A0A1G2NH42</accession>
<comment type="similarity">
    <text evidence="1">Belongs to the ComF/GntX family.</text>
</comment>
<evidence type="ECO:0000313" key="3">
    <source>
        <dbReference type="EMBL" id="OHA34662.1"/>
    </source>
</evidence>
<dbReference type="Gene3D" id="3.40.50.2020">
    <property type="match status" value="1"/>
</dbReference>
<dbReference type="InterPro" id="IPR029057">
    <property type="entry name" value="PRTase-like"/>
</dbReference>
<dbReference type="PANTHER" id="PTHR47505">
    <property type="entry name" value="DNA UTILIZATION PROTEIN YHGH"/>
    <property type="match status" value="1"/>
</dbReference>
<name>A0A1G2NH42_9BACT</name>